<evidence type="ECO:0000313" key="10">
    <source>
        <dbReference type="EMBL" id="RWS19466.1"/>
    </source>
</evidence>
<comment type="subcellular location">
    <subcellularLocation>
        <location evidence="1">Nucleus</location>
        <location evidence="1">Nucleoplasm</location>
    </subcellularLocation>
</comment>
<dbReference type="Proteomes" id="UP000288716">
    <property type="component" value="Unassembled WGS sequence"/>
</dbReference>
<keyword evidence="5" id="KW-0802">TPR repeat</keyword>
<protein>
    <recommendedName>
        <fullName evidence="9">Cohesin loading complex subunit SCC4 homolog</fullName>
    </recommendedName>
</protein>
<keyword evidence="7" id="KW-0539">Nucleus</keyword>
<dbReference type="InterPro" id="IPR019440">
    <property type="entry name" value="MAU2"/>
</dbReference>
<name>A0A443RVS7_9ACAR</name>
<dbReference type="GO" id="GO:0007059">
    <property type="term" value="P:chromosome segregation"/>
    <property type="evidence" value="ECO:0007669"/>
    <property type="project" value="UniProtKB-KW"/>
</dbReference>
<comment type="similarity">
    <text evidence="2">Belongs to the SCC4/mau-2 family.</text>
</comment>
<feature type="non-terminal residue" evidence="10">
    <location>
        <position position="206"/>
    </location>
</feature>
<keyword evidence="4" id="KW-0498">Mitosis</keyword>
<dbReference type="GO" id="GO:0007064">
    <property type="term" value="P:mitotic sister chromatid cohesion"/>
    <property type="evidence" value="ECO:0007669"/>
    <property type="project" value="InterPro"/>
</dbReference>
<keyword evidence="6" id="KW-0159">Chromosome partition</keyword>
<gene>
    <name evidence="10" type="ORF">B4U80_01455</name>
</gene>
<dbReference type="AlphaFoldDB" id="A0A443RVS7"/>
<evidence type="ECO:0000256" key="2">
    <source>
        <dbReference type="ARBA" id="ARBA00008585"/>
    </source>
</evidence>
<accession>A0A443RVS7</accession>
<evidence type="ECO:0000256" key="1">
    <source>
        <dbReference type="ARBA" id="ARBA00004642"/>
    </source>
</evidence>
<dbReference type="OrthoDB" id="5565328at2759"/>
<evidence type="ECO:0000256" key="6">
    <source>
        <dbReference type="ARBA" id="ARBA00022829"/>
    </source>
</evidence>
<reference evidence="10 11" key="1">
    <citation type="journal article" date="2018" name="Gigascience">
        <title>Genomes of trombidid mites reveal novel predicted allergens and laterally-transferred genes associated with secondary metabolism.</title>
        <authorList>
            <person name="Dong X."/>
            <person name="Chaisiri K."/>
            <person name="Xia D."/>
            <person name="Armstrong S.D."/>
            <person name="Fang Y."/>
            <person name="Donnelly M.J."/>
            <person name="Kadowaki T."/>
            <person name="McGarry J.W."/>
            <person name="Darby A.C."/>
            <person name="Makepeace B.L."/>
        </authorList>
    </citation>
    <scope>NUCLEOTIDE SEQUENCE [LARGE SCALE GENOMIC DNA]</scope>
    <source>
        <strain evidence="10">UoL-UT</strain>
    </source>
</reference>
<proteinExistence type="inferred from homology"/>
<dbReference type="STRING" id="299467.A0A443RVS7"/>
<evidence type="ECO:0000256" key="4">
    <source>
        <dbReference type="ARBA" id="ARBA00022776"/>
    </source>
</evidence>
<evidence type="ECO:0000256" key="5">
    <source>
        <dbReference type="ARBA" id="ARBA00022803"/>
    </source>
</evidence>
<dbReference type="Pfam" id="PF10345">
    <property type="entry name" value="Cohesin_load"/>
    <property type="match status" value="2"/>
</dbReference>
<keyword evidence="11" id="KW-1185">Reference proteome</keyword>
<organism evidence="10 11">
    <name type="scientific">Leptotrombidium deliense</name>
    <dbReference type="NCBI Taxonomy" id="299467"/>
    <lineage>
        <taxon>Eukaryota</taxon>
        <taxon>Metazoa</taxon>
        <taxon>Ecdysozoa</taxon>
        <taxon>Arthropoda</taxon>
        <taxon>Chelicerata</taxon>
        <taxon>Arachnida</taxon>
        <taxon>Acari</taxon>
        <taxon>Acariformes</taxon>
        <taxon>Trombidiformes</taxon>
        <taxon>Prostigmata</taxon>
        <taxon>Anystina</taxon>
        <taxon>Parasitengona</taxon>
        <taxon>Trombiculoidea</taxon>
        <taxon>Trombiculidae</taxon>
        <taxon>Leptotrombidium</taxon>
    </lineage>
</organism>
<keyword evidence="3" id="KW-0132">Cell division</keyword>
<evidence type="ECO:0000256" key="7">
    <source>
        <dbReference type="ARBA" id="ARBA00023242"/>
    </source>
</evidence>
<dbReference type="GO" id="GO:0051301">
    <property type="term" value="P:cell division"/>
    <property type="evidence" value="ECO:0007669"/>
    <property type="project" value="UniProtKB-KW"/>
</dbReference>
<dbReference type="PANTHER" id="PTHR21394">
    <property type="entry name" value="MAU2 CHROMATID COHESION FACTOR HOMOLOG"/>
    <property type="match status" value="1"/>
</dbReference>
<evidence type="ECO:0000313" key="11">
    <source>
        <dbReference type="Proteomes" id="UP000288716"/>
    </source>
</evidence>
<dbReference type="EMBL" id="NCKV01025817">
    <property type="protein sequence ID" value="RWS19466.1"/>
    <property type="molecule type" value="Genomic_DNA"/>
</dbReference>
<evidence type="ECO:0000256" key="9">
    <source>
        <dbReference type="ARBA" id="ARBA00030523"/>
    </source>
</evidence>
<sequence length="206" mass="23062">MSLESAENNYLWLLSLAEGFRTSSPPDIQSCVQCLLAILNINPSPRNAAKTHLQLGNLFIQYTNNSDIAQRHLENAVIIYNQSLIAKQILTKALEESAHSAYWHCKLLFQLAKIHANDREFVNAANVLSAGAGYAEVSNYTRILFLLSQGVMLMIDRRLDEVHPVLTQAGQFLEAWQGSTLQKESLKVFFLVLQVCHHLNAGQVKS</sequence>
<comment type="caution">
    <text evidence="10">The sequence shown here is derived from an EMBL/GenBank/DDBJ whole genome shotgun (WGS) entry which is preliminary data.</text>
</comment>
<dbReference type="GO" id="GO:0005654">
    <property type="term" value="C:nucleoplasm"/>
    <property type="evidence" value="ECO:0007669"/>
    <property type="project" value="UniProtKB-SubCell"/>
</dbReference>
<keyword evidence="8" id="KW-0131">Cell cycle</keyword>
<evidence type="ECO:0000256" key="3">
    <source>
        <dbReference type="ARBA" id="ARBA00022618"/>
    </source>
</evidence>
<dbReference type="VEuPathDB" id="VectorBase:LDEU012574"/>
<evidence type="ECO:0000256" key="8">
    <source>
        <dbReference type="ARBA" id="ARBA00023306"/>
    </source>
</evidence>